<dbReference type="AlphaFoldDB" id="A0A553I1Z7"/>
<evidence type="ECO:0000313" key="2">
    <source>
        <dbReference type="Proteomes" id="UP000319160"/>
    </source>
</evidence>
<gene>
    <name evidence="1" type="ORF">FHL15_004991</name>
</gene>
<comment type="caution">
    <text evidence="1">The sequence shown here is derived from an EMBL/GenBank/DDBJ whole genome shotgun (WGS) entry which is preliminary data.</text>
</comment>
<reference evidence="2" key="1">
    <citation type="submission" date="2019-06" db="EMBL/GenBank/DDBJ databases">
        <title>Draft genome sequence of the griseofulvin-producing fungus Xylaria cubensis strain G536.</title>
        <authorList>
            <person name="Mead M.E."/>
            <person name="Raja H.A."/>
            <person name="Steenwyk J.L."/>
            <person name="Knowles S.L."/>
            <person name="Oberlies N.H."/>
            <person name="Rokas A."/>
        </authorList>
    </citation>
    <scope>NUCLEOTIDE SEQUENCE [LARGE SCALE GENOMIC DNA]</scope>
    <source>
        <strain evidence="2">G536</strain>
    </source>
</reference>
<dbReference type="EMBL" id="VFLP01000024">
    <property type="protein sequence ID" value="TRX94223.1"/>
    <property type="molecule type" value="Genomic_DNA"/>
</dbReference>
<dbReference type="Proteomes" id="UP000319160">
    <property type="component" value="Unassembled WGS sequence"/>
</dbReference>
<name>A0A553I1Z7_9PEZI</name>
<organism evidence="1 2">
    <name type="scientific">Xylaria flabelliformis</name>
    <dbReference type="NCBI Taxonomy" id="2512241"/>
    <lineage>
        <taxon>Eukaryota</taxon>
        <taxon>Fungi</taxon>
        <taxon>Dikarya</taxon>
        <taxon>Ascomycota</taxon>
        <taxon>Pezizomycotina</taxon>
        <taxon>Sordariomycetes</taxon>
        <taxon>Xylariomycetidae</taxon>
        <taxon>Xylariales</taxon>
        <taxon>Xylariaceae</taxon>
        <taxon>Xylaria</taxon>
    </lineage>
</organism>
<accession>A0A553I1Z7</accession>
<protein>
    <submittedName>
        <fullName evidence="1">Uncharacterized protein</fullName>
    </submittedName>
</protein>
<proteinExistence type="predicted"/>
<sequence length="142" mass="16676">MLTTAYSLVFSLQQEPKFEYLRFRAPIHNQIVYLRTCQLSHAPNSSLDLESTNFIMCVRIEKVTVCKHCDAVLEGPTYAWDPCGEINRTLGRDGDYRQGTTTIVMPKTRECTPCMRRREDRERRERERAWADEYRDGGGYTW</sequence>
<keyword evidence="2" id="KW-1185">Reference proteome</keyword>
<evidence type="ECO:0000313" key="1">
    <source>
        <dbReference type="EMBL" id="TRX94223.1"/>
    </source>
</evidence>